<dbReference type="InterPro" id="IPR001525">
    <property type="entry name" value="C5_MeTfrase"/>
</dbReference>
<accession>A0ABT4H887</accession>
<evidence type="ECO:0000256" key="2">
    <source>
        <dbReference type="ARBA" id="ARBA00022679"/>
    </source>
</evidence>
<name>A0ABT4H887_PAEAL</name>
<dbReference type="RefSeq" id="WP_268641258.1">
    <property type="nucleotide sequence ID" value="NZ_JAMDNP010000125.1"/>
</dbReference>
<proteinExistence type="predicted"/>
<dbReference type="Pfam" id="PF00145">
    <property type="entry name" value="DNA_methylase"/>
    <property type="match status" value="1"/>
</dbReference>
<evidence type="ECO:0000313" key="4">
    <source>
        <dbReference type="EMBL" id="MCY9764829.1"/>
    </source>
</evidence>
<reference evidence="4 5" key="1">
    <citation type="submission" date="2022-05" db="EMBL/GenBank/DDBJ databases">
        <title>Genome Sequencing of Bee-Associated Microbes.</title>
        <authorList>
            <person name="Dunlap C."/>
        </authorList>
    </citation>
    <scope>NUCLEOTIDE SEQUENCE [LARGE SCALE GENOMIC DNA]</scope>
    <source>
        <strain evidence="4 5">NRRL B-04010</strain>
    </source>
</reference>
<dbReference type="GO" id="GO:0032259">
    <property type="term" value="P:methylation"/>
    <property type="evidence" value="ECO:0007669"/>
    <property type="project" value="UniProtKB-KW"/>
</dbReference>
<evidence type="ECO:0000256" key="3">
    <source>
        <dbReference type="ARBA" id="ARBA00022747"/>
    </source>
</evidence>
<dbReference type="EMBL" id="JAMDNP010000125">
    <property type="protein sequence ID" value="MCY9764829.1"/>
    <property type="molecule type" value="Genomic_DNA"/>
</dbReference>
<dbReference type="InterPro" id="IPR029063">
    <property type="entry name" value="SAM-dependent_MTases_sf"/>
</dbReference>
<gene>
    <name evidence="4" type="ORF">M5X12_30510</name>
</gene>
<sequence length="192" mass="21227">IDVVSAGYPCQGESYAGQRKGEMDDRWLWPETARILDELSPTWFIGENVSGHITLGLDTVLTDLGNLDYTARAFHIPALAVDGDHERYRVFIAAYSNKKSGLQANQAISAIGEKWEAWKDAGRSDWRPIPRLDWHISGPPVHGESDGIPDRVDRCFALGNAVAPYQIYPILAAIKAIDDYMGKAQGESVENV</sequence>
<comment type="caution">
    <text evidence="4">The sequence shown here is derived from an EMBL/GenBank/DDBJ whole genome shotgun (WGS) entry which is preliminary data.</text>
</comment>
<protein>
    <submittedName>
        <fullName evidence="4">DNA cytosine methyltransferase</fullName>
    </submittedName>
</protein>
<keyword evidence="5" id="KW-1185">Reference proteome</keyword>
<keyword evidence="2" id="KW-0808">Transferase</keyword>
<evidence type="ECO:0000313" key="5">
    <source>
        <dbReference type="Proteomes" id="UP001527181"/>
    </source>
</evidence>
<dbReference type="GO" id="GO:0008168">
    <property type="term" value="F:methyltransferase activity"/>
    <property type="evidence" value="ECO:0007669"/>
    <property type="project" value="UniProtKB-KW"/>
</dbReference>
<organism evidence="4 5">
    <name type="scientific">Paenibacillus alvei</name>
    <name type="common">Bacillus alvei</name>
    <dbReference type="NCBI Taxonomy" id="44250"/>
    <lineage>
        <taxon>Bacteria</taxon>
        <taxon>Bacillati</taxon>
        <taxon>Bacillota</taxon>
        <taxon>Bacilli</taxon>
        <taxon>Bacillales</taxon>
        <taxon>Paenibacillaceae</taxon>
        <taxon>Paenibacillus</taxon>
    </lineage>
</organism>
<evidence type="ECO:0000256" key="1">
    <source>
        <dbReference type="ARBA" id="ARBA00022603"/>
    </source>
</evidence>
<feature type="non-terminal residue" evidence="4">
    <location>
        <position position="1"/>
    </location>
</feature>
<dbReference type="SUPFAM" id="SSF53335">
    <property type="entry name" value="S-adenosyl-L-methionine-dependent methyltransferases"/>
    <property type="match status" value="1"/>
</dbReference>
<keyword evidence="3" id="KW-0680">Restriction system</keyword>
<dbReference type="Gene3D" id="3.40.50.150">
    <property type="entry name" value="Vaccinia Virus protein VP39"/>
    <property type="match status" value="1"/>
</dbReference>
<dbReference type="Proteomes" id="UP001527181">
    <property type="component" value="Unassembled WGS sequence"/>
</dbReference>
<keyword evidence="1 4" id="KW-0489">Methyltransferase</keyword>